<dbReference type="EMBL" id="LHYD01000070">
    <property type="protein sequence ID" value="KXB04335.1"/>
    <property type="molecule type" value="Genomic_DNA"/>
</dbReference>
<keyword evidence="2" id="KW-1185">Reference proteome</keyword>
<dbReference type="InterPro" id="IPR011051">
    <property type="entry name" value="RmlC_Cupin_sf"/>
</dbReference>
<evidence type="ECO:0000313" key="1">
    <source>
        <dbReference type="EMBL" id="KXB04335.1"/>
    </source>
</evidence>
<dbReference type="Proteomes" id="UP000070311">
    <property type="component" value="Unassembled WGS sequence"/>
</dbReference>
<accession>A0A133VD36</accession>
<dbReference type="SUPFAM" id="SSF51182">
    <property type="entry name" value="RmlC-like cupins"/>
    <property type="match status" value="1"/>
</dbReference>
<evidence type="ECO:0000313" key="2">
    <source>
        <dbReference type="Proteomes" id="UP000070311"/>
    </source>
</evidence>
<comment type="caution">
    <text evidence="1">The sequence shown here is derived from an EMBL/GenBank/DDBJ whole genome shotgun (WGS) entry which is preliminary data.</text>
</comment>
<reference evidence="1 2" key="1">
    <citation type="journal article" date="2016" name="Sci. Rep.">
        <title>Metabolic traits of an uncultured archaeal lineage -MSBL1- from brine pools of the Red Sea.</title>
        <authorList>
            <person name="Mwirichia R."/>
            <person name="Alam I."/>
            <person name="Rashid M."/>
            <person name="Vinu M."/>
            <person name="Ba-Alawi W."/>
            <person name="Anthony Kamau A."/>
            <person name="Kamanda Ngugi D."/>
            <person name="Goker M."/>
            <person name="Klenk H.P."/>
            <person name="Bajic V."/>
            <person name="Stingl U."/>
        </authorList>
    </citation>
    <scope>NUCLEOTIDE SEQUENCE [LARGE SCALE GENOMIC DNA]</scope>
    <source>
        <strain evidence="1">SCGC-AAA382A13</strain>
    </source>
</reference>
<organism evidence="1 2">
    <name type="scientific">candidate division MSBL1 archaeon SCGC-AAA382A13</name>
    <dbReference type="NCBI Taxonomy" id="1698279"/>
    <lineage>
        <taxon>Archaea</taxon>
        <taxon>Methanobacteriati</taxon>
        <taxon>Methanobacteriota</taxon>
        <taxon>candidate division MSBL1</taxon>
    </lineage>
</organism>
<dbReference type="AlphaFoldDB" id="A0A133VD36"/>
<dbReference type="Gene3D" id="2.60.120.10">
    <property type="entry name" value="Jelly Rolls"/>
    <property type="match status" value="1"/>
</dbReference>
<gene>
    <name evidence="1" type="ORF">AKJ50_02510</name>
</gene>
<evidence type="ECO:0008006" key="3">
    <source>
        <dbReference type="Google" id="ProtNLM"/>
    </source>
</evidence>
<protein>
    <recommendedName>
        <fullName evidence="3">Cupin 2 conserved barrel domain-containing protein</fullName>
    </recommendedName>
</protein>
<sequence length="165" mass="19360">MTDENTEKPEVFSVDDWDSKSREDYLVPDCTYVPAKDVDEVWGIGFYFIPPGVMTNTFSMEEEDDDTADEYYGPCHEFYFVITGKLTMYWGKDDEKIKNEKSEKLELESGEIGYWTPGWKYAVKNTGNVPATFFWGITRPPEELETKRNIIFSLSFFLLKQYLRK</sequence>
<name>A0A133VD36_9EURY</name>
<proteinExistence type="predicted"/>
<dbReference type="InterPro" id="IPR014710">
    <property type="entry name" value="RmlC-like_jellyroll"/>
</dbReference>